<comment type="caution">
    <text evidence="5">The sequence shown here is derived from an EMBL/GenBank/DDBJ whole genome shotgun (WGS) entry which is preliminary data.</text>
</comment>
<sequence length="508" mass="56465">MGLKSKSSALRRITLALSLFSVHLLEDPNDLFAKVSQKLRGKGFPVPALKISSPNLQAEKLFEIGELSRSAQLFQESGFRGRSRARKIRRQLAEFAVPIKPSARLSQNLERINVLFYLTNSKPFTESGYTERTHQLLKALKDNGANVRGVTRLGYPVVIGAFPLYEETIVDGIEYVRLLPERFPKEKSEQIALAVQMLVDEARKFDATILHTTTDFKNAIVVSQAAEILGIPWVYETRGELQKTWLSKRPVEDQTQAMSSEFYKAASFKELEAMKSAAKVVQLSQVSQSNAVVQGVPKENTIIVPNAVSSAEVGRNNSQSRVRQELGLPEGQKIVGAVTSIVQYEGLDDLIRAVSILPDVVCLIVGGGEARPKLDLLVSNLGIQDRVHFVGKKPSGDIWKWYLALDIFITPRKDQEVCRTVTPIKTLLAQANGVPVIASDLPALREVTGGSAFYVPPESPEELAKTIDRVLTCSPEKLSEVRQRSLEWVSTRTWDANACRLIDLYKQR</sequence>
<keyword evidence="2 5" id="KW-0808">Transferase</keyword>
<feature type="domain" description="Glycosyltransferase subfamily 4-like N-terminal" evidence="4">
    <location>
        <begin position="128"/>
        <end position="306"/>
    </location>
</feature>
<evidence type="ECO:0000259" key="3">
    <source>
        <dbReference type="Pfam" id="PF00534"/>
    </source>
</evidence>
<dbReference type="EC" id="2.4.-.-" evidence="5"/>
<dbReference type="AlphaFoldDB" id="G7HXG9"/>
<evidence type="ECO:0000313" key="5">
    <source>
        <dbReference type="EMBL" id="CCE54884.1"/>
    </source>
</evidence>
<evidence type="ECO:0000259" key="4">
    <source>
        <dbReference type="Pfam" id="PF13579"/>
    </source>
</evidence>
<dbReference type="PANTHER" id="PTHR12526:SF629">
    <property type="entry name" value="TEICHURONIC ACID BIOSYNTHESIS GLYCOSYLTRANSFERASE TUAH-RELATED"/>
    <property type="match status" value="1"/>
</dbReference>
<dbReference type="Proteomes" id="UP000004840">
    <property type="component" value="Unassembled WGS sequence"/>
</dbReference>
<dbReference type="Pfam" id="PF13579">
    <property type="entry name" value="Glyco_trans_4_4"/>
    <property type="match status" value="1"/>
</dbReference>
<evidence type="ECO:0000256" key="2">
    <source>
        <dbReference type="ARBA" id="ARBA00022679"/>
    </source>
</evidence>
<dbReference type="EMBL" id="CAFW01000047">
    <property type="protein sequence ID" value="CCE54884.1"/>
    <property type="molecule type" value="Genomic_DNA"/>
</dbReference>
<dbReference type="Pfam" id="PF00534">
    <property type="entry name" value="Glycos_transf_1"/>
    <property type="match status" value="1"/>
</dbReference>
<keyword evidence="1 5" id="KW-0328">Glycosyltransferase</keyword>
<dbReference type="GO" id="GO:0016757">
    <property type="term" value="F:glycosyltransferase activity"/>
    <property type="evidence" value="ECO:0007669"/>
    <property type="project" value="UniProtKB-KW"/>
</dbReference>
<dbReference type="Gene3D" id="3.40.50.2000">
    <property type="entry name" value="Glycogen Phosphorylase B"/>
    <property type="match status" value="2"/>
</dbReference>
<evidence type="ECO:0000313" key="6">
    <source>
        <dbReference type="Proteomes" id="UP000004840"/>
    </source>
</evidence>
<accession>G7HXG9</accession>
<organism evidence="5 6">
    <name type="scientific">Corynebacterium casei UCMA 3821</name>
    <dbReference type="NCBI Taxonomy" id="1110505"/>
    <lineage>
        <taxon>Bacteria</taxon>
        <taxon>Bacillati</taxon>
        <taxon>Actinomycetota</taxon>
        <taxon>Actinomycetes</taxon>
        <taxon>Mycobacteriales</taxon>
        <taxon>Corynebacteriaceae</taxon>
        <taxon>Corynebacterium</taxon>
    </lineage>
</organism>
<protein>
    <submittedName>
        <fullName evidence="5">Putative group 1 glycosyl transferase</fullName>
        <ecNumber evidence="5">2.4.-.-</ecNumber>
    </submittedName>
</protein>
<dbReference type="InterPro" id="IPR028098">
    <property type="entry name" value="Glyco_trans_4-like_N"/>
</dbReference>
<proteinExistence type="predicted"/>
<dbReference type="RefSeq" id="WP_006822390.1">
    <property type="nucleotide sequence ID" value="NZ_CAFW01000047.1"/>
</dbReference>
<dbReference type="InterPro" id="IPR001296">
    <property type="entry name" value="Glyco_trans_1"/>
</dbReference>
<gene>
    <name evidence="5" type="ORF">CCAS_06640</name>
</gene>
<dbReference type="SUPFAM" id="SSF53756">
    <property type="entry name" value="UDP-Glycosyltransferase/glycogen phosphorylase"/>
    <property type="match status" value="1"/>
</dbReference>
<dbReference type="PANTHER" id="PTHR12526">
    <property type="entry name" value="GLYCOSYLTRANSFERASE"/>
    <property type="match status" value="1"/>
</dbReference>
<feature type="domain" description="Glycosyl transferase family 1" evidence="3">
    <location>
        <begin position="321"/>
        <end position="480"/>
    </location>
</feature>
<dbReference type="CDD" id="cd03801">
    <property type="entry name" value="GT4_PimA-like"/>
    <property type="match status" value="1"/>
</dbReference>
<reference evidence="5 6" key="1">
    <citation type="journal article" date="2012" name="J. Bacteriol.">
        <title>Genome Sequence of Corynebacterium casei UCMA 3821, Isolated from a Smear-Ripened Cheese.</title>
        <authorList>
            <person name="Monnet C."/>
            <person name="Loux V."/>
            <person name="Bento P."/>
            <person name="Gibrat J.F."/>
            <person name="Straub C."/>
            <person name="Bonnarme P."/>
            <person name="Landaud S."/>
            <person name="Irlinger F."/>
        </authorList>
    </citation>
    <scope>NUCLEOTIDE SEQUENCE [LARGE SCALE GENOMIC DNA]</scope>
    <source>
        <strain evidence="5 6">UCMA 3821</strain>
    </source>
</reference>
<evidence type="ECO:0000256" key="1">
    <source>
        <dbReference type="ARBA" id="ARBA00022676"/>
    </source>
</evidence>
<name>G7HXG9_9CORY</name>